<evidence type="ECO:0000256" key="2">
    <source>
        <dbReference type="ARBA" id="ARBA00022840"/>
    </source>
</evidence>
<accession>A0ABP9G072</accession>
<gene>
    <name evidence="5" type="ORF">GCM10025790_21820</name>
</gene>
<comment type="caution">
    <text evidence="5">The sequence shown here is derived from an EMBL/GenBank/DDBJ whole genome shotgun (WGS) entry which is preliminary data.</text>
</comment>
<dbReference type="InterPro" id="IPR027417">
    <property type="entry name" value="P-loop_NTPase"/>
</dbReference>
<dbReference type="PANTHER" id="PTHR43384">
    <property type="entry name" value="SEPTUM SITE-DETERMINING PROTEIN MIND HOMOLOG, CHLOROPLASTIC-RELATED"/>
    <property type="match status" value="1"/>
</dbReference>
<keyword evidence="2" id="KW-0067">ATP-binding</keyword>
<dbReference type="EMBL" id="BAABLW010000007">
    <property type="protein sequence ID" value="GAA4924245.1"/>
    <property type="molecule type" value="Genomic_DNA"/>
</dbReference>
<sequence>MDNPRIGIVGAPELAQMFDEAGATVFTGETVKEAVKGVRAAFSEAPVPIIVADTDESPNLGQWAEKVAAASDQPVVLIFEGQFPIHITSEKLVRRSLPSTLDEIAEAAKLPPMYGDSANWIYPKPASEDIPDLDLMDETEDTEPSRPPALDDLPDDDHQGQAGYPEDLQPRELTPRSAADTDDDDMWDSTRRDPTPRRVEEQHSASAYPAADEPRPAHRNAAPRSASPYEDNEPAYPSDHRDNDWEDQPHTRRSAPGSYNDDDPLEVTRSRQQERDYGGEELFARGKRRRAPVVISLSGKGGVGKTTTAIQTAVAAATAGLTVALVDGNVGQADIGKYLRLQRSSHYSTPTISDFQAGRELRHTVIDAETMNELRPEESGEVPAGLFVLLGPEDDDSNARNVTPEDYMHAVQQLRDKVDLVVTDSQIVENVDYSGMVERFIIPLLDDGGYAIAVSDQTNPGIRNTLQRLGMFVAHGADRRRLLVFINKANPASYNKLHQIGEETIHRKRGVFVGVVRQTEEIQDLMNQGQVELDNVDFDEVIDEILYTITGNEAFDNDYSEMRERMGEVARNGSQKKPGLLARLLGRR</sequence>
<dbReference type="InterPro" id="IPR050625">
    <property type="entry name" value="ParA/MinD_ATPase"/>
</dbReference>
<evidence type="ECO:0000313" key="6">
    <source>
        <dbReference type="Proteomes" id="UP001500368"/>
    </source>
</evidence>
<keyword evidence="6" id="KW-1185">Reference proteome</keyword>
<evidence type="ECO:0000256" key="1">
    <source>
        <dbReference type="ARBA" id="ARBA00022741"/>
    </source>
</evidence>
<feature type="region of interest" description="Disordered" evidence="3">
    <location>
        <begin position="137"/>
        <end position="284"/>
    </location>
</feature>
<name>A0ABP9G072_9MICC</name>
<evidence type="ECO:0000259" key="4">
    <source>
        <dbReference type="Pfam" id="PF01656"/>
    </source>
</evidence>
<dbReference type="RefSeq" id="WP_345478038.1">
    <property type="nucleotide sequence ID" value="NZ_BAABLW010000007.1"/>
</dbReference>
<organism evidence="5 6">
    <name type="scientific">Nesterenkonia rhizosphaerae</name>
    <dbReference type="NCBI Taxonomy" id="1348272"/>
    <lineage>
        <taxon>Bacteria</taxon>
        <taxon>Bacillati</taxon>
        <taxon>Actinomycetota</taxon>
        <taxon>Actinomycetes</taxon>
        <taxon>Micrococcales</taxon>
        <taxon>Micrococcaceae</taxon>
        <taxon>Nesterenkonia</taxon>
    </lineage>
</organism>
<dbReference type="InterPro" id="IPR002586">
    <property type="entry name" value="CobQ/CobB/MinD/ParA_Nub-bd_dom"/>
</dbReference>
<feature type="domain" description="CobQ/CobB/MinD/ParA nucleotide binding" evidence="4">
    <location>
        <begin position="297"/>
        <end position="530"/>
    </location>
</feature>
<protein>
    <recommendedName>
        <fullName evidence="4">CobQ/CobB/MinD/ParA nucleotide binding domain-containing protein</fullName>
    </recommendedName>
</protein>
<dbReference type="PANTHER" id="PTHR43384:SF6">
    <property type="entry name" value="SEPTUM SITE-DETERMINING PROTEIN MIND HOMOLOG, CHLOROPLASTIC"/>
    <property type="match status" value="1"/>
</dbReference>
<feature type="compositionally biased region" description="Basic and acidic residues" evidence="3">
    <location>
        <begin position="266"/>
        <end position="284"/>
    </location>
</feature>
<feature type="compositionally biased region" description="Basic and acidic residues" evidence="3">
    <location>
        <begin position="238"/>
        <end position="250"/>
    </location>
</feature>
<feature type="compositionally biased region" description="Basic and acidic residues" evidence="3">
    <location>
        <begin position="188"/>
        <end position="203"/>
    </location>
</feature>
<evidence type="ECO:0000313" key="5">
    <source>
        <dbReference type="EMBL" id="GAA4924245.1"/>
    </source>
</evidence>
<dbReference type="Pfam" id="PF01656">
    <property type="entry name" value="CbiA"/>
    <property type="match status" value="1"/>
</dbReference>
<dbReference type="SUPFAM" id="SSF52540">
    <property type="entry name" value="P-loop containing nucleoside triphosphate hydrolases"/>
    <property type="match status" value="1"/>
</dbReference>
<keyword evidence="1" id="KW-0547">Nucleotide-binding</keyword>
<dbReference type="Gene3D" id="3.40.50.300">
    <property type="entry name" value="P-loop containing nucleotide triphosphate hydrolases"/>
    <property type="match status" value="1"/>
</dbReference>
<evidence type="ECO:0000256" key="3">
    <source>
        <dbReference type="SAM" id="MobiDB-lite"/>
    </source>
</evidence>
<dbReference type="Proteomes" id="UP001500368">
    <property type="component" value="Unassembled WGS sequence"/>
</dbReference>
<reference evidence="6" key="1">
    <citation type="journal article" date="2019" name="Int. J. Syst. Evol. Microbiol.">
        <title>The Global Catalogue of Microorganisms (GCM) 10K type strain sequencing project: providing services to taxonomists for standard genome sequencing and annotation.</title>
        <authorList>
            <consortium name="The Broad Institute Genomics Platform"/>
            <consortium name="The Broad Institute Genome Sequencing Center for Infectious Disease"/>
            <person name="Wu L."/>
            <person name="Ma J."/>
        </authorList>
    </citation>
    <scope>NUCLEOTIDE SEQUENCE [LARGE SCALE GENOMIC DNA]</scope>
    <source>
        <strain evidence="6">JCM 19129</strain>
    </source>
</reference>
<proteinExistence type="predicted"/>